<name>A0A1E8B0G2_BACMY</name>
<gene>
    <name evidence="2" type="ORF">BWGOE8_52430</name>
</gene>
<dbReference type="AlphaFoldDB" id="A0A1E8B0G2"/>
<accession>A0A1E8B0G2</accession>
<reference evidence="2 3" key="1">
    <citation type="submission" date="2016-05" db="EMBL/GenBank/DDBJ databases">
        <title>Bacillus thuringiensis and Bacillus weihenstephanensis as novel biocontrol agents of wilt causing Verticillium species.</title>
        <authorList>
            <person name="Hollensteiner J."/>
            <person name="Wemheuer F."/>
            <person name="Harting R."/>
            <person name="Kolarzyk A."/>
            <person name="Diaz-Valerio S."/>
            <person name="Poehlein A."/>
            <person name="Brzuszkiewicz E."/>
            <person name="Nesemann K."/>
            <person name="Braus-Stromeyer S."/>
            <person name="Braus G."/>
            <person name="Daniel R."/>
            <person name="Liesegang H."/>
        </authorList>
    </citation>
    <scope>NUCLEOTIDE SEQUENCE [LARGE SCALE GENOMIC DNA]</scope>
    <source>
        <strain evidence="2 3">GOE8</strain>
    </source>
</reference>
<evidence type="ECO:0000256" key="1">
    <source>
        <dbReference type="SAM" id="Coils"/>
    </source>
</evidence>
<organism evidence="2 3">
    <name type="scientific">Bacillus mycoides</name>
    <dbReference type="NCBI Taxonomy" id="1405"/>
    <lineage>
        <taxon>Bacteria</taxon>
        <taxon>Bacillati</taxon>
        <taxon>Bacillota</taxon>
        <taxon>Bacilli</taxon>
        <taxon>Bacillales</taxon>
        <taxon>Bacillaceae</taxon>
        <taxon>Bacillus</taxon>
        <taxon>Bacillus cereus group</taxon>
    </lineage>
</organism>
<comment type="caution">
    <text evidence="2">The sequence shown here is derived from an EMBL/GenBank/DDBJ whole genome shotgun (WGS) entry which is preliminary data.</text>
</comment>
<dbReference type="Proteomes" id="UP000175706">
    <property type="component" value="Unassembled WGS sequence"/>
</dbReference>
<evidence type="ECO:0000313" key="3">
    <source>
        <dbReference type="Proteomes" id="UP000175706"/>
    </source>
</evidence>
<keyword evidence="1" id="KW-0175">Coiled coil</keyword>
<evidence type="ECO:0000313" key="2">
    <source>
        <dbReference type="EMBL" id="OFD71971.1"/>
    </source>
</evidence>
<dbReference type="EMBL" id="LXLT01000067">
    <property type="protein sequence ID" value="OFD71971.1"/>
    <property type="molecule type" value="Genomic_DNA"/>
</dbReference>
<protein>
    <submittedName>
        <fullName evidence="2">Uncharacterized protein</fullName>
    </submittedName>
</protein>
<proteinExistence type="predicted"/>
<sequence length="214" mass="25132">MEMEKEIEIKSKQLIDKLVGTDETSVKKNARFGFKIFGSVGSQNIIWSRYKMDRMIRTLDQTMLEKMVAEKNIEQQKNIIKEKTDRIEKLEKNQKKLEEEYKKIEAQHKRLLEQYYKFRKNQQKGMIKERVLTTPVKETIKEAWEQGYKLKDIHEGLVLSGIDISYEAIRKYVKVGKETGDWRISKEENKASASLAAEAIASVIDQRNKQQGNE</sequence>
<feature type="coiled-coil region" evidence="1">
    <location>
        <begin position="66"/>
        <end position="114"/>
    </location>
</feature>